<dbReference type="OrthoDB" id="9810134at2"/>
<keyword evidence="3 8" id="KW-0812">Transmembrane</keyword>
<dbReference type="PANTHER" id="PTHR11384:SF59">
    <property type="entry name" value="LYSOSOMAL COBALAMIN TRANSPORTER ABCD4"/>
    <property type="match status" value="1"/>
</dbReference>
<evidence type="ECO:0000256" key="4">
    <source>
        <dbReference type="ARBA" id="ARBA00022741"/>
    </source>
</evidence>
<evidence type="ECO:0000256" key="6">
    <source>
        <dbReference type="ARBA" id="ARBA00022989"/>
    </source>
</evidence>
<dbReference type="SUPFAM" id="SSF52540">
    <property type="entry name" value="P-loop containing nucleoside triphosphate hydrolases"/>
    <property type="match status" value="1"/>
</dbReference>
<keyword evidence="2" id="KW-0813">Transport</keyword>
<evidence type="ECO:0000256" key="8">
    <source>
        <dbReference type="SAM" id="Phobius"/>
    </source>
</evidence>
<comment type="subcellular location">
    <subcellularLocation>
        <location evidence="1">Cell membrane</location>
        <topology evidence="1">Multi-pass membrane protein</topology>
    </subcellularLocation>
</comment>
<dbReference type="GO" id="GO:0016887">
    <property type="term" value="F:ATP hydrolysis activity"/>
    <property type="evidence" value="ECO:0007669"/>
    <property type="project" value="InterPro"/>
</dbReference>
<dbReference type="SUPFAM" id="SSF90123">
    <property type="entry name" value="ABC transporter transmembrane region"/>
    <property type="match status" value="1"/>
</dbReference>
<keyword evidence="12" id="KW-1185">Reference proteome</keyword>
<keyword evidence="7 8" id="KW-0472">Membrane</keyword>
<dbReference type="Pfam" id="PF06472">
    <property type="entry name" value="ABC_membrane_2"/>
    <property type="match status" value="1"/>
</dbReference>
<organism evidence="11 12">
    <name type="scientific">Phreatobacter stygius</name>
    <dbReference type="NCBI Taxonomy" id="1940610"/>
    <lineage>
        <taxon>Bacteria</taxon>
        <taxon>Pseudomonadati</taxon>
        <taxon>Pseudomonadota</taxon>
        <taxon>Alphaproteobacteria</taxon>
        <taxon>Hyphomicrobiales</taxon>
        <taxon>Phreatobacteraceae</taxon>
        <taxon>Phreatobacter</taxon>
    </lineage>
</organism>
<evidence type="ECO:0000256" key="5">
    <source>
        <dbReference type="ARBA" id="ARBA00022840"/>
    </source>
</evidence>
<dbReference type="Gene3D" id="3.40.50.300">
    <property type="entry name" value="P-loop containing nucleotide triphosphate hydrolases"/>
    <property type="match status" value="1"/>
</dbReference>
<evidence type="ECO:0000256" key="7">
    <source>
        <dbReference type="ARBA" id="ARBA00023136"/>
    </source>
</evidence>
<dbReference type="GO" id="GO:0005524">
    <property type="term" value="F:ATP binding"/>
    <property type="evidence" value="ECO:0007669"/>
    <property type="project" value="UniProtKB-KW"/>
</dbReference>
<feature type="transmembrane region" description="Helical" evidence="8">
    <location>
        <begin position="283"/>
        <end position="305"/>
    </location>
</feature>
<dbReference type="InterPro" id="IPR027417">
    <property type="entry name" value="P-loop_NTPase"/>
</dbReference>
<evidence type="ECO:0000256" key="2">
    <source>
        <dbReference type="ARBA" id="ARBA00022448"/>
    </source>
</evidence>
<feature type="transmembrane region" description="Helical" evidence="8">
    <location>
        <begin position="195"/>
        <end position="218"/>
    </location>
</feature>
<dbReference type="CDD" id="cd03223">
    <property type="entry name" value="ABCD_peroxisomal_ALDP"/>
    <property type="match status" value="1"/>
</dbReference>
<evidence type="ECO:0000259" key="9">
    <source>
        <dbReference type="PROSITE" id="PS50893"/>
    </source>
</evidence>
<feature type="domain" description="ABC transmembrane type-1" evidence="10">
    <location>
        <begin position="146"/>
        <end position="344"/>
    </location>
</feature>
<dbReference type="InterPro" id="IPR036640">
    <property type="entry name" value="ABC1_TM_sf"/>
</dbReference>
<dbReference type="Gene3D" id="1.20.1560.10">
    <property type="entry name" value="ABC transporter type 1, transmembrane domain"/>
    <property type="match status" value="1"/>
</dbReference>
<evidence type="ECO:0000256" key="1">
    <source>
        <dbReference type="ARBA" id="ARBA00004651"/>
    </source>
</evidence>
<dbReference type="InterPro" id="IPR050835">
    <property type="entry name" value="ABC_transporter_sub-D"/>
</dbReference>
<keyword evidence="6 8" id="KW-1133">Transmembrane helix</keyword>
<evidence type="ECO:0000313" key="12">
    <source>
        <dbReference type="Proteomes" id="UP000298781"/>
    </source>
</evidence>
<evidence type="ECO:0000259" key="10">
    <source>
        <dbReference type="PROSITE" id="PS50929"/>
    </source>
</evidence>
<evidence type="ECO:0000313" key="11">
    <source>
        <dbReference type="EMBL" id="QCI67776.1"/>
    </source>
</evidence>
<keyword evidence="4" id="KW-0547">Nucleotide-binding</keyword>
<dbReference type="PROSITE" id="PS50929">
    <property type="entry name" value="ABC_TM1F"/>
    <property type="match status" value="1"/>
</dbReference>
<dbReference type="GO" id="GO:0005886">
    <property type="term" value="C:plasma membrane"/>
    <property type="evidence" value="ECO:0007669"/>
    <property type="project" value="UniProtKB-SubCell"/>
</dbReference>
<gene>
    <name evidence="11" type="ORF">E8M01_28260</name>
</gene>
<dbReference type="Pfam" id="PF00005">
    <property type="entry name" value="ABC_tran"/>
    <property type="match status" value="1"/>
</dbReference>
<feature type="domain" description="ABC transporter" evidence="9">
    <location>
        <begin position="384"/>
        <end position="605"/>
    </location>
</feature>
<sequence length="607" mass="66740">MMTENDDLGRDEGSSRGRLRAREFFRTSLGFWTGRTRFRAWGLTLLVLAFAAAHIGAQVGINMWQRLFFDALERKSVGDVLGAIGWVPVIVGFFSLALSGVVVTRMLLQTRWREWLTMHLAGWWIADQRYYRLGFIAEEQTAPEFRIAEDVRLSVEPLVEFALGLITASVTAVTFAAILWQVAGSVQFSLGGTTVVIPFYMAIAAIFYAVVISTAAYFTGRPLVGRISHKNQMEAQFRAEMTRLRENAESIALIRGDDDERASVHDNYRNVVKAWLQIVRQQGIIALVMNTNGALFPIIPLVLVAPKYLAGELSLGAVMQVTAAFSAVQSALIWFVDNFVKLAEWYASLKRVDELVEVLEDLDMGTIMEGEGQIELGTSGDGAIHIDNLSLAHRNGRVVIADASVVIEAGEKVLITGASGTGKSTLIRALAGLWPWGSGKITVPPGQSIAFVPQKPYIPMGTLKEALLYPHADIAVDNETIVTAMKRCGLGYLAKRLDDDEAKWDQTLSGGERQRVAFTRLLIQKPTIIIMDEATSALDEDSQNGLLELLREELAGSTVISVGHRAGLEEFHDRKITLERRPAGARLTAETSTSSLWRMFGLGKAGV</sequence>
<evidence type="ECO:0000256" key="3">
    <source>
        <dbReference type="ARBA" id="ARBA00022692"/>
    </source>
</evidence>
<proteinExistence type="predicted"/>
<dbReference type="PANTHER" id="PTHR11384">
    <property type="entry name" value="ATP-BINDING CASSETTE, SUB-FAMILY D MEMBER"/>
    <property type="match status" value="1"/>
</dbReference>
<dbReference type="SMART" id="SM00382">
    <property type="entry name" value="AAA"/>
    <property type="match status" value="1"/>
</dbReference>
<dbReference type="InterPro" id="IPR011527">
    <property type="entry name" value="ABC1_TM_dom"/>
</dbReference>
<dbReference type="InterPro" id="IPR003439">
    <property type="entry name" value="ABC_transporter-like_ATP-bd"/>
</dbReference>
<feature type="transmembrane region" description="Helical" evidence="8">
    <location>
        <begin position="40"/>
        <end position="64"/>
    </location>
</feature>
<dbReference type="EMBL" id="CP039690">
    <property type="protein sequence ID" value="QCI67776.1"/>
    <property type="molecule type" value="Genomic_DNA"/>
</dbReference>
<protein>
    <submittedName>
        <fullName evidence="11">ABC transporter ATP-binding protein/permease</fullName>
    </submittedName>
</protein>
<name>A0A4D7BEV5_9HYPH</name>
<dbReference type="PROSITE" id="PS50893">
    <property type="entry name" value="ABC_TRANSPORTER_2"/>
    <property type="match status" value="1"/>
</dbReference>
<feature type="transmembrane region" description="Helical" evidence="8">
    <location>
        <begin position="84"/>
        <end position="108"/>
    </location>
</feature>
<feature type="transmembrane region" description="Helical" evidence="8">
    <location>
        <begin position="161"/>
        <end position="183"/>
    </location>
</feature>
<dbReference type="Proteomes" id="UP000298781">
    <property type="component" value="Chromosome"/>
</dbReference>
<dbReference type="KEGG" id="pstg:E8M01_28260"/>
<reference evidence="11 12" key="1">
    <citation type="submission" date="2019-04" db="EMBL/GenBank/DDBJ databases">
        <title>Phreatobacter aquaticus sp. nov.</title>
        <authorList>
            <person name="Choi A."/>
        </authorList>
    </citation>
    <scope>NUCLEOTIDE SEQUENCE [LARGE SCALE GENOMIC DNA]</scope>
    <source>
        <strain evidence="11 12">KCTC 52518</strain>
    </source>
</reference>
<keyword evidence="5 11" id="KW-0067">ATP-binding</keyword>
<accession>A0A4D7BEV5</accession>
<dbReference type="AlphaFoldDB" id="A0A4D7BEV5"/>
<dbReference type="InterPro" id="IPR003593">
    <property type="entry name" value="AAA+_ATPase"/>
</dbReference>
<dbReference type="GO" id="GO:0140359">
    <property type="term" value="F:ABC-type transporter activity"/>
    <property type="evidence" value="ECO:0007669"/>
    <property type="project" value="InterPro"/>
</dbReference>